<dbReference type="Proteomes" id="UP000653644">
    <property type="component" value="Unassembled WGS sequence"/>
</dbReference>
<evidence type="ECO:0000313" key="3">
    <source>
        <dbReference type="Proteomes" id="UP000653644"/>
    </source>
</evidence>
<comment type="caution">
    <text evidence="2">The sequence shown here is derived from an EMBL/GenBank/DDBJ whole genome shotgun (WGS) entry which is preliminary data.</text>
</comment>
<accession>A0ABQ3DBS0</accession>
<protein>
    <submittedName>
        <fullName evidence="2">Uncharacterized protein</fullName>
    </submittedName>
</protein>
<reference evidence="3" key="1">
    <citation type="journal article" date="2019" name="Int. J. Syst. Evol. Microbiol.">
        <title>The Global Catalogue of Microorganisms (GCM) 10K type strain sequencing project: providing services to taxonomists for standard genome sequencing and annotation.</title>
        <authorList>
            <consortium name="The Broad Institute Genomics Platform"/>
            <consortium name="The Broad Institute Genome Sequencing Center for Infectious Disease"/>
            <person name="Wu L."/>
            <person name="Ma J."/>
        </authorList>
    </citation>
    <scope>NUCLEOTIDE SEQUENCE [LARGE SCALE GENOMIC DNA]</scope>
    <source>
        <strain evidence="3">JCM 4733</strain>
    </source>
</reference>
<feature type="compositionally biased region" description="Polar residues" evidence="1">
    <location>
        <begin position="92"/>
        <end position="105"/>
    </location>
</feature>
<evidence type="ECO:0000313" key="2">
    <source>
        <dbReference type="EMBL" id="GHA73522.1"/>
    </source>
</evidence>
<name>A0ABQ3DBS0_9ACTN</name>
<sequence length="133" mass="14282">MPTADRRRQWGRTGFGAICIQRAKSRASTRVARSHATPQPARNRHQRSRSIPYERTVDGGRPHAWSAAKNASTGSTAAPSASSSTYGRPGSAVSTNRPESGSTKPTRSRAALSASNMPGKLAETPSDLRIRRI</sequence>
<evidence type="ECO:0000256" key="1">
    <source>
        <dbReference type="SAM" id="MobiDB-lite"/>
    </source>
</evidence>
<gene>
    <name evidence="2" type="ORF">GCM10010345_90320</name>
</gene>
<organism evidence="2 3">
    <name type="scientific">Streptomyces canarius</name>
    <dbReference type="NCBI Taxonomy" id="285453"/>
    <lineage>
        <taxon>Bacteria</taxon>
        <taxon>Bacillati</taxon>
        <taxon>Actinomycetota</taxon>
        <taxon>Actinomycetes</taxon>
        <taxon>Kitasatosporales</taxon>
        <taxon>Streptomycetaceae</taxon>
        <taxon>Streptomyces</taxon>
    </lineage>
</organism>
<feature type="region of interest" description="Disordered" evidence="1">
    <location>
        <begin position="21"/>
        <end position="133"/>
    </location>
</feature>
<keyword evidence="3" id="KW-1185">Reference proteome</keyword>
<dbReference type="EMBL" id="BMVN01000091">
    <property type="protein sequence ID" value="GHA73522.1"/>
    <property type="molecule type" value="Genomic_DNA"/>
</dbReference>
<proteinExistence type="predicted"/>
<feature type="compositionally biased region" description="Low complexity" evidence="1">
    <location>
        <begin position="71"/>
        <end position="85"/>
    </location>
</feature>